<dbReference type="AlphaFoldDB" id="A0A8R2NJA7"/>
<dbReference type="GO" id="GO:0045503">
    <property type="term" value="F:dynein light chain binding"/>
    <property type="evidence" value="ECO:0007669"/>
    <property type="project" value="TreeGrafter"/>
</dbReference>
<dbReference type="GeneID" id="115033138"/>
<organism evidence="4 5">
    <name type="scientific">Acyrthosiphon pisum</name>
    <name type="common">Pea aphid</name>
    <dbReference type="NCBI Taxonomy" id="7029"/>
    <lineage>
        <taxon>Eukaryota</taxon>
        <taxon>Metazoa</taxon>
        <taxon>Ecdysozoa</taxon>
        <taxon>Arthropoda</taxon>
        <taxon>Hexapoda</taxon>
        <taxon>Insecta</taxon>
        <taxon>Pterygota</taxon>
        <taxon>Neoptera</taxon>
        <taxon>Paraneoptera</taxon>
        <taxon>Hemiptera</taxon>
        <taxon>Sternorrhyncha</taxon>
        <taxon>Aphidomorpha</taxon>
        <taxon>Aphidoidea</taxon>
        <taxon>Aphididae</taxon>
        <taxon>Macrosiphini</taxon>
        <taxon>Acyrthosiphon</taxon>
    </lineage>
</organism>
<dbReference type="Proteomes" id="UP000007819">
    <property type="component" value="Chromosome X"/>
</dbReference>
<dbReference type="InterPro" id="IPR036322">
    <property type="entry name" value="WD40_repeat_dom_sf"/>
</dbReference>
<dbReference type="OrthoDB" id="6619788at2759"/>
<reference evidence="5" key="1">
    <citation type="submission" date="2010-06" db="EMBL/GenBank/DDBJ databases">
        <authorList>
            <person name="Jiang H."/>
            <person name="Abraham K."/>
            <person name="Ali S."/>
            <person name="Alsbrooks S.L."/>
            <person name="Anim B.N."/>
            <person name="Anosike U.S."/>
            <person name="Attaway T."/>
            <person name="Bandaranaike D.P."/>
            <person name="Battles P.K."/>
            <person name="Bell S.N."/>
            <person name="Bell A.V."/>
            <person name="Beltran B."/>
            <person name="Bickham C."/>
            <person name="Bustamante Y."/>
            <person name="Caleb T."/>
            <person name="Canada A."/>
            <person name="Cardenas V."/>
            <person name="Carter K."/>
            <person name="Chacko J."/>
            <person name="Chandrabose M.N."/>
            <person name="Chavez D."/>
            <person name="Chavez A."/>
            <person name="Chen L."/>
            <person name="Chu H.-S."/>
            <person name="Claassen K.J."/>
            <person name="Cockrell R."/>
            <person name="Collins M."/>
            <person name="Cooper J.A."/>
            <person name="Cree A."/>
            <person name="Curry S.M."/>
            <person name="Da Y."/>
            <person name="Dao M.D."/>
            <person name="Das B."/>
            <person name="Davila M.-L."/>
            <person name="Davy-Carroll L."/>
            <person name="Denson S."/>
            <person name="Dinh H."/>
            <person name="Ebong V.E."/>
            <person name="Edwards J.R."/>
            <person name="Egan A."/>
            <person name="El-Daye J."/>
            <person name="Escobedo L."/>
            <person name="Fernandez S."/>
            <person name="Fernando P.R."/>
            <person name="Flagg N."/>
            <person name="Forbes L.D."/>
            <person name="Fowler R.G."/>
            <person name="Fu Q."/>
            <person name="Gabisi R.A."/>
            <person name="Ganer J."/>
            <person name="Garbino Pronczuk A."/>
            <person name="Garcia R.M."/>
            <person name="Garner T."/>
            <person name="Garrett T.E."/>
            <person name="Gonzalez D.A."/>
            <person name="Hamid H."/>
            <person name="Hawkins E.S."/>
            <person name="Hirani K."/>
            <person name="Hogues M.E."/>
            <person name="Hollins B."/>
            <person name="Hsiao C.-H."/>
            <person name="Jabil R."/>
            <person name="James M.L."/>
            <person name="Jhangiani S.N."/>
            <person name="Johnson B."/>
            <person name="Johnson Q."/>
            <person name="Joshi V."/>
            <person name="Kalu J.B."/>
            <person name="Kam C."/>
            <person name="Kashfia A."/>
            <person name="Keebler J."/>
            <person name="Kisamo H."/>
            <person name="Kovar C.L."/>
            <person name="Lago L.A."/>
            <person name="Lai C.-Y."/>
            <person name="Laidlaw J."/>
            <person name="Lara F."/>
            <person name="Le T.-K."/>
            <person name="Lee S.L."/>
            <person name="Legall F.H."/>
            <person name="Lemon S.J."/>
            <person name="Lewis L.R."/>
            <person name="Li B."/>
            <person name="Liu Y."/>
            <person name="Liu Y.-S."/>
            <person name="Lopez J."/>
            <person name="Lozado R.J."/>
            <person name="Lu J."/>
            <person name="Madu R.C."/>
            <person name="Maheshwari M."/>
            <person name="Maheshwari R."/>
            <person name="Malloy K."/>
            <person name="Martinez E."/>
            <person name="Mathew T."/>
            <person name="Mercado I.C."/>
            <person name="Mercado C."/>
            <person name="Meyer B."/>
            <person name="Montgomery K."/>
            <person name="Morgan M.B."/>
            <person name="Munidasa M."/>
            <person name="Nazareth L.V."/>
            <person name="Nelson J."/>
            <person name="Ng B.M."/>
            <person name="Nguyen N.B."/>
            <person name="Nguyen P.Q."/>
            <person name="Nguyen T."/>
            <person name="Obregon M."/>
            <person name="Okwuonu G.O."/>
            <person name="Onwere C.G."/>
            <person name="Orozco G."/>
            <person name="Parra A."/>
            <person name="Patel S."/>
            <person name="Patil S."/>
            <person name="Perez A."/>
            <person name="Perez Y."/>
            <person name="Pham C."/>
            <person name="Primus E.L."/>
            <person name="Pu L.-L."/>
            <person name="Puazo M."/>
            <person name="Qin X."/>
            <person name="Quiroz J.B."/>
            <person name="Reese J."/>
            <person name="Richards S."/>
            <person name="Rives C.M."/>
            <person name="Robberts R."/>
            <person name="Ruiz S.J."/>
            <person name="Ruiz M.J."/>
            <person name="Santibanez J."/>
            <person name="Schneider B.W."/>
            <person name="Sisson I."/>
            <person name="Smith M."/>
            <person name="Sodergren E."/>
            <person name="Song X.-Z."/>
            <person name="Song B.B."/>
            <person name="Summersgill H."/>
            <person name="Thelus R."/>
            <person name="Thornton R.D."/>
            <person name="Trejos Z.Y."/>
            <person name="Usmani K."/>
            <person name="Vattathil S."/>
            <person name="Villasana D."/>
            <person name="Walker D.L."/>
            <person name="Wang S."/>
            <person name="Wang K."/>
            <person name="White C.S."/>
            <person name="Williams A.C."/>
            <person name="Williamson J."/>
            <person name="Wilson K."/>
            <person name="Woghiren I.O."/>
            <person name="Woodworth J.R."/>
            <person name="Worley K.C."/>
            <person name="Wright R.A."/>
            <person name="Wu W."/>
            <person name="Young L."/>
            <person name="Zhang L."/>
            <person name="Zhang J."/>
            <person name="Zhu Y."/>
            <person name="Muzny D.M."/>
            <person name="Weinstock G."/>
            <person name="Gibbs R.A."/>
        </authorList>
    </citation>
    <scope>NUCLEOTIDE SEQUENCE [LARGE SCALE GENOMIC DNA]</scope>
    <source>
        <strain evidence="5">LSR1</strain>
    </source>
</reference>
<dbReference type="EnsemblMetazoa" id="XM_029485197.1">
    <property type="protein sequence ID" value="XP_029341057.1"/>
    <property type="gene ID" value="LOC115033138"/>
</dbReference>
<sequence>MKLAKDMFEAGDKYKISKSKKKTKSKLNKQYALIQNDQESMIKRESTPLIDEQNNAVVVWSISDNVFPQLRLESPEEVKCVEFNTRNGNTIVGGLTNGQICIWDIEGKLEAMGLNMSMSEKEKQHKKHLHMHMEWSLDVNFKTRIRPTALSAITESHESTVTAIQWIHPMTKVSEYFNNIMYIGYKLVLTYVKNEMVSRYIEIRQPPWFCRKMSLGHVI</sequence>
<evidence type="ECO:0000256" key="1">
    <source>
        <dbReference type="ARBA" id="ARBA00022490"/>
    </source>
</evidence>
<accession>A0A8R2NJA7</accession>
<dbReference type="GO" id="GO:0045504">
    <property type="term" value="F:dynein heavy chain binding"/>
    <property type="evidence" value="ECO:0007669"/>
    <property type="project" value="TreeGrafter"/>
</dbReference>
<evidence type="ECO:0000313" key="4">
    <source>
        <dbReference type="EnsemblMetazoa" id="XP_029341057.1"/>
    </source>
</evidence>
<dbReference type="KEGG" id="api:115033138"/>
<keyword evidence="3" id="KW-0677">Repeat</keyword>
<keyword evidence="5" id="KW-1185">Reference proteome</keyword>
<dbReference type="PANTHER" id="PTHR12442:SF5">
    <property type="entry name" value="DYNEIN AXONEMAL INTERMEDIATE CHAIN 3"/>
    <property type="match status" value="1"/>
</dbReference>
<dbReference type="InterPro" id="IPR015943">
    <property type="entry name" value="WD40/YVTN_repeat-like_dom_sf"/>
</dbReference>
<dbReference type="GO" id="GO:0036159">
    <property type="term" value="P:inner dynein arm assembly"/>
    <property type="evidence" value="ECO:0007669"/>
    <property type="project" value="TreeGrafter"/>
</dbReference>
<dbReference type="PANTHER" id="PTHR12442">
    <property type="entry name" value="DYNEIN INTERMEDIATE CHAIN"/>
    <property type="match status" value="1"/>
</dbReference>
<dbReference type="SUPFAM" id="SSF50978">
    <property type="entry name" value="WD40 repeat-like"/>
    <property type="match status" value="1"/>
</dbReference>
<dbReference type="Gene3D" id="2.130.10.10">
    <property type="entry name" value="YVTN repeat-like/Quinoprotein amine dehydrogenase"/>
    <property type="match status" value="1"/>
</dbReference>
<keyword evidence="1" id="KW-0963">Cytoplasm</keyword>
<evidence type="ECO:0000313" key="5">
    <source>
        <dbReference type="Proteomes" id="UP000007819"/>
    </source>
</evidence>
<keyword evidence="2" id="KW-0853">WD repeat</keyword>
<evidence type="ECO:0000256" key="2">
    <source>
        <dbReference type="ARBA" id="ARBA00022574"/>
    </source>
</evidence>
<reference evidence="4" key="2">
    <citation type="submission" date="2022-06" db="UniProtKB">
        <authorList>
            <consortium name="EnsemblMetazoa"/>
        </authorList>
    </citation>
    <scope>IDENTIFICATION</scope>
</reference>
<dbReference type="InterPro" id="IPR050687">
    <property type="entry name" value="Dynein_IC"/>
</dbReference>
<protein>
    <submittedName>
        <fullName evidence="4">Uncharacterized protein</fullName>
    </submittedName>
</protein>
<dbReference type="GO" id="GO:0060294">
    <property type="term" value="P:cilium movement involved in cell motility"/>
    <property type="evidence" value="ECO:0007669"/>
    <property type="project" value="TreeGrafter"/>
</dbReference>
<proteinExistence type="predicted"/>
<name>A0A8R2NJA7_ACYPI</name>
<dbReference type="GO" id="GO:0036156">
    <property type="term" value="C:inner dynein arm"/>
    <property type="evidence" value="ECO:0007669"/>
    <property type="project" value="TreeGrafter"/>
</dbReference>
<dbReference type="RefSeq" id="XP_029341057.1">
    <property type="nucleotide sequence ID" value="XM_029485197.1"/>
</dbReference>
<evidence type="ECO:0000256" key="3">
    <source>
        <dbReference type="ARBA" id="ARBA00022737"/>
    </source>
</evidence>